<reference evidence="7" key="1">
    <citation type="submission" date="2021-02" db="EMBL/GenBank/DDBJ databases">
        <authorList>
            <person name="Dougan E. K."/>
            <person name="Rhodes N."/>
            <person name="Thang M."/>
            <person name="Chan C."/>
        </authorList>
    </citation>
    <scope>NUCLEOTIDE SEQUENCE</scope>
</reference>
<feature type="transmembrane region" description="Helical" evidence="6">
    <location>
        <begin position="268"/>
        <end position="287"/>
    </location>
</feature>
<dbReference type="InterPro" id="IPR000462">
    <property type="entry name" value="CDP-OH_P_trans"/>
</dbReference>
<dbReference type="InterPro" id="IPR043130">
    <property type="entry name" value="CDP-OH_PTrfase_TM_dom"/>
</dbReference>
<keyword evidence="3 5" id="KW-0808">Transferase</keyword>
<dbReference type="PIRSF" id="PIRSF015665">
    <property type="entry name" value="CHOPT"/>
    <property type="match status" value="1"/>
</dbReference>
<feature type="non-terminal residue" evidence="7">
    <location>
        <position position="1"/>
    </location>
</feature>
<feature type="transmembrane region" description="Helical" evidence="6">
    <location>
        <begin position="237"/>
        <end position="256"/>
    </location>
</feature>
<organism evidence="7 8">
    <name type="scientific">Symbiodinium pilosum</name>
    <name type="common">Dinoflagellate</name>
    <dbReference type="NCBI Taxonomy" id="2952"/>
    <lineage>
        <taxon>Eukaryota</taxon>
        <taxon>Sar</taxon>
        <taxon>Alveolata</taxon>
        <taxon>Dinophyceae</taxon>
        <taxon>Suessiales</taxon>
        <taxon>Symbiodiniaceae</taxon>
        <taxon>Symbiodinium</taxon>
    </lineage>
</organism>
<keyword evidence="6" id="KW-0812">Transmembrane</keyword>
<proteinExistence type="inferred from homology"/>
<dbReference type="EMBL" id="CAJNIZ010032435">
    <property type="protein sequence ID" value="CAE7537342.1"/>
    <property type="molecule type" value="Genomic_DNA"/>
</dbReference>
<dbReference type="GO" id="GO:0016780">
    <property type="term" value="F:phosphotransferase activity, for other substituted phosphate groups"/>
    <property type="evidence" value="ECO:0007669"/>
    <property type="project" value="InterPro"/>
</dbReference>
<sequence>DLRPTGKMLAGTAPWRLSSKPLQTYGKGTEWFIPLWMAPNLITLLGLGISCFGYALLHLHSPNLTGVCPGWVWLLEAICTFAYQTLDNMDGKQARRTGSSSPLGLFLDHGADALNIVLSSLNVMAMLQLGEGRYWECLGVWAATTTPFFFATWEEYFTGTLYLGVFNGPTDGVLIVCASYLATFLHGDQTELWGSDFALGLSRAQAMICFYAVCVFGTVLGNLIAVQKCPQRFLPSLGLTGPFCVHIASVAFCMLSPSFSTARMDLRALFWFFGLTFLILVSQLQLAHVCSDAYRPWHWSALITGCLILSWLASDICSMLYVAVALLAVLWLHMEFSIGLEMADILQIPIFTLKGASQKPN</sequence>
<dbReference type="OrthoDB" id="196717at2759"/>
<dbReference type="Proteomes" id="UP000649617">
    <property type="component" value="Unassembled WGS sequence"/>
</dbReference>
<protein>
    <submittedName>
        <fullName evidence="7">CaptC protein</fullName>
    </submittedName>
</protein>
<comment type="subcellular location">
    <subcellularLocation>
        <location evidence="1">Membrane</location>
    </subcellularLocation>
</comment>
<dbReference type="Pfam" id="PF01066">
    <property type="entry name" value="CDP-OH_P_transf"/>
    <property type="match status" value="1"/>
</dbReference>
<name>A0A812TTJ2_SYMPI</name>
<feature type="transmembrane region" description="Helical" evidence="6">
    <location>
        <begin position="299"/>
        <end position="332"/>
    </location>
</feature>
<comment type="caution">
    <text evidence="7">The sequence shown here is derived from an EMBL/GenBank/DDBJ whole genome shotgun (WGS) entry which is preliminary data.</text>
</comment>
<dbReference type="InterPro" id="IPR048254">
    <property type="entry name" value="CDP_ALCOHOL_P_TRANSF_CS"/>
</dbReference>
<dbReference type="AlphaFoldDB" id="A0A812TTJ2"/>
<gene>
    <name evidence="7" type="primary">captC</name>
    <name evidence="7" type="ORF">SPIL2461_LOCUS14201</name>
</gene>
<evidence type="ECO:0000256" key="1">
    <source>
        <dbReference type="ARBA" id="ARBA00004370"/>
    </source>
</evidence>
<evidence type="ECO:0000256" key="4">
    <source>
        <dbReference type="ARBA" id="ARBA00023136"/>
    </source>
</evidence>
<comment type="similarity">
    <text evidence="2 5">Belongs to the CDP-alcohol phosphatidyltransferase class-I family.</text>
</comment>
<feature type="transmembrane region" description="Helical" evidence="6">
    <location>
        <begin position="206"/>
        <end position="225"/>
    </location>
</feature>
<evidence type="ECO:0000256" key="5">
    <source>
        <dbReference type="RuleBase" id="RU003750"/>
    </source>
</evidence>
<evidence type="ECO:0000313" key="8">
    <source>
        <dbReference type="Proteomes" id="UP000649617"/>
    </source>
</evidence>
<accession>A0A812TTJ2</accession>
<keyword evidence="8" id="KW-1185">Reference proteome</keyword>
<dbReference type="Gene3D" id="1.20.120.1760">
    <property type="match status" value="1"/>
</dbReference>
<dbReference type="GO" id="GO:0016020">
    <property type="term" value="C:membrane"/>
    <property type="evidence" value="ECO:0007669"/>
    <property type="project" value="UniProtKB-SubCell"/>
</dbReference>
<dbReference type="PANTHER" id="PTHR10414:SF37">
    <property type="entry name" value="BB IN A BOXCAR, ISOFORM C"/>
    <property type="match status" value="1"/>
</dbReference>
<evidence type="ECO:0000313" key="7">
    <source>
        <dbReference type="EMBL" id="CAE7537342.1"/>
    </source>
</evidence>
<keyword evidence="4 6" id="KW-0472">Membrane</keyword>
<dbReference type="PANTHER" id="PTHR10414">
    <property type="entry name" value="ETHANOLAMINEPHOSPHOTRANSFERASE"/>
    <property type="match status" value="1"/>
</dbReference>
<dbReference type="GO" id="GO:0008654">
    <property type="term" value="P:phospholipid biosynthetic process"/>
    <property type="evidence" value="ECO:0007669"/>
    <property type="project" value="InterPro"/>
</dbReference>
<keyword evidence="6" id="KW-1133">Transmembrane helix</keyword>
<evidence type="ECO:0000256" key="6">
    <source>
        <dbReference type="SAM" id="Phobius"/>
    </source>
</evidence>
<evidence type="ECO:0000256" key="2">
    <source>
        <dbReference type="ARBA" id="ARBA00010441"/>
    </source>
</evidence>
<feature type="transmembrane region" description="Helical" evidence="6">
    <location>
        <begin position="165"/>
        <end position="185"/>
    </location>
</feature>
<evidence type="ECO:0000256" key="3">
    <source>
        <dbReference type="ARBA" id="ARBA00022679"/>
    </source>
</evidence>
<dbReference type="InterPro" id="IPR014472">
    <property type="entry name" value="CHOPT"/>
</dbReference>
<dbReference type="PROSITE" id="PS00379">
    <property type="entry name" value="CDP_ALCOHOL_P_TRANSF"/>
    <property type="match status" value="1"/>
</dbReference>
<feature type="transmembrane region" description="Helical" evidence="6">
    <location>
        <begin position="31"/>
        <end position="57"/>
    </location>
</feature>